<sequence>MGSKATWQETIPFPRKNTRRVFALSGAEAFELENLIQAYIMLSSLKVEKNVVVSDVLVVRDFLEGALILLMKKKDESMRLWVTNRQLNKVTINNKYPLPKLDDLMDQLMGAPVFSKIDLRSGYHQIHVKSSKTAFMTSCSQYKYMTKEEHAEHLRVILQILKDKQLYAKMSKFGWLGHVIFQGGIVDPSKIEVMIEWEMTKDVDLIEQFRDLSLIMKRVGKVFYQVALPLIIANLHNVFHDSQLRKYVFDPSPCD</sequence>
<dbReference type="EMBL" id="QJKJ01006000">
    <property type="protein sequence ID" value="RDX88250.1"/>
    <property type="molecule type" value="Genomic_DNA"/>
</dbReference>
<evidence type="ECO:0000259" key="1">
    <source>
        <dbReference type="Pfam" id="PF24626"/>
    </source>
</evidence>
<dbReference type="InterPro" id="IPR043502">
    <property type="entry name" value="DNA/RNA_pol_sf"/>
</dbReference>
<feature type="non-terminal residue" evidence="2">
    <location>
        <position position="1"/>
    </location>
</feature>
<organism evidence="2 3">
    <name type="scientific">Mucuna pruriens</name>
    <name type="common">Velvet bean</name>
    <name type="synonym">Dolichos pruriens</name>
    <dbReference type="NCBI Taxonomy" id="157652"/>
    <lineage>
        <taxon>Eukaryota</taxon>
        <taxon>Viridiplantae</taxon>
        <taxon>Streptophyta</taxon>
        <taxon>Embryophyta</taxon>
        <taxon>Tracheophyta</taxon>
        <taxon>Spermatophyta</taxon>
        <taxon>Magnoliopsida</taxon>
        <taxon>eudicotyledons</taxon>
        <taxon>Gunneridae</taxon>
        <taxon>Pentapetalae</taxon>
        <taxon>rosids</taxon>
        <taxon>fabids</taxon>
        <taxon>Fabales</taxon>
        <taxon>Fabaceae</taxon>
        <taxon>Papilionoideae</taxon>
        <taxon>50 kb inversion clade</taxon>
        <taxon>NPAAA clade</taxon>
        <taxon>indigoferoid/millettioid clade</taxon>
        <taxon>Phaseoleae</taxon>
        <taxon>Mucuna</taxon>
    </lineage>
</organism>
<dbReference type="Gene3D" id="3.30.70.270">
    <property type="match status" value="1"/>
</dbReference>
<keyword evidence="3" id="KW-1185">Reference proteome</keyword>
<accession>A0A371GCH1</accession>
<dbReference type="InterPro" id="IPR043128">
    <property type="entry name" value="Rev_trsase/Diguanyl_cyclase"/>
</dbReference>
<feature type="domain" description="Tf2-1-like SH3-like" evidence="1">
    <location>
        <begin position="215"/>
        <end position="248"/>
    </location>
</feature>
<evidence type="ECO:0000313" key="3">
    <source>
        <dbReference type="Proteomes" id="UP000257109"/>
    </source>
</evidence>
<dbReference type="STRING" id="157652.A0A371GCH1"/>
<dbReference type="Pfam" id="PF24626">
    <property type="entry name" value="SH3_Tf2-1"/>
    <property type="match status" value="1"/>
</dbReference>
<dbReference type="OrthoDB" id="1701144at2759"/>
<dbReference type="Proteomes" id="UP000257109">
    <property type="component" value="Unassembled WGS sequence"/>
</dbReference>
<dbReference type="PANTHER" id="PTHR24559">
    <property type="entry name" value="TRANSPOSON TY3-I GAG-POL POLYPROTEIN"/>
    <property type="match status" value="1"/>
</dbReference>
<dbReference type="AlphaFoldDB" id="A0A371GCH1"/>
<reference evidence="2" key="1">
    <citation type="submission" date="2018-05" db="EMBL/GenBank/DDBJ databases">
        <title>Draft genome of Mucuna pruriens seed.</title>
        <authorList>
            <person name="Nnadi N.E."/>
            <person name="Vos R."/>
            <person name="Hasami M.H."/>
            <person name="Devisetty U.K."/>
            <person name="Aguiy J.C."/>
        </authorList>
    </citation>
    <scope>NUCLEOTIDE SEQUENCE [LARGE SCALE GENOMIC DNA]</scope>
    <source>
        <strain evidence="2">JCA_2017</strain>
    </source>
</reference>
<dbReference type="PANTHER" id="PTHR24559:SF444">
    <property type="entry name" value="REVERSE TRANSCRIPTASE DOMAIN-CONTAINING PROTEIN"/>
    <property type="match status" value="1"/>
</dbReference>
<dbReference type="InterPro" id="IPR053134">
    <property type="entry name" value="RNA-dir_DNA_polymerase"/>
</dbReference>
<name>A0A371GCH1_MUCPR</name>
<protein>
    <recommendedName>
        <fullName evidence="1">Tf2-1-like SH3-like domain-containing protein</fullName>
    </recommendedName>
</protein>
<dbReference type="InterPro" id="IPR056924">
    <property type="entry name" value="SH3_Tf2-1"/>
</dbReference>
<dbReference type="CDD" id="cd01647">
    <property type="entry name" value="RT_LTR"/>
    <property type="match status" value="1"/>
</dbReference>
<dbReference type="SUPFAM" id="SSF56672">
    <property type="entry name" value="DNA/RNA polymerases"/>
    <property type="match status" value="1"/>
</dbReference>
<gene>
    <name evidence="2" type="ORF">CR513_30172</name>
</gene>
<comment type="caution">
    <text evidence="2">The sequence shown here is derived from an EMBL/GenBank/DDBJ whole genome shotgun (WGS) entry which is preliminary data.</text>
</comment>
<proteinExistence type="predicted"/>
<evidence type="ECO:0000313" key="2">
    <source>
        <dbReference type="EMBL" id="RDX88250.1"/>
    </source>
</evidence>
<dbReference type="Gene3D" id="3.10.10.10">
    <property type="entry name" value="HIV Type 1 Reverse Transcriptase, subunit A, domain 1"/>
    <property type="match status" value="1"/>
</dbReference>